<dbReference type="InterPro" id="IPR029058">
    <property type="entry name" value="AB_hydrolase_fold"/>
</dbReference>
<evidence type="ECO:0000259" key="1">
    <source>
        <dbReference type="Pfam" id="PF06259"/>
    </source>
</evidence>
<sequence length="414" mass="43617">MNSFPALSNPLSGSGLPSPGAPGTAFWRTVLALAVVLVLLATTGWTAIREHDGTPGPYAASLLAWKKGSIAGRQLPGPDEKPGAVARFFRSLSTTQQERLADRYPLVVGNLGGVPVELRYEANHKALIEARDIERERMNDQRLTDDGRQTASHRMERFESMLDPARQILAFDPTGRGRAAEVFGDLDRAQRVSVVVPGVDTNLLTFEKSDRPYSAPAGMARALQERQRSASPGASTATIAWADYTAPTGLGVEAASGNLAEEGAQRLTDFVQSLHSPHIALFCHSYGSVVCGDAADGLPRRVTDIAVSGSPGMRVDHADDLGTDANVWAARDKDDWIADVPHMEVGGLGHGADPVSPGFGARRLSASGALGHTGYYVPGTGSLDNFAEIATGSYDTVSCATSDPGCVGAPTKTA</sequence>
<dbReference type="KEGG" id="sbat:G4Z16_24490"/>
<dbReference type="EMBL" id="CP048882">
    <property type="protein sequence ID" value="QPP09045.1"/>
    <property type="molecule type" value="Genomic_DNA"/>
</dbReference>
<evidence type="ECO:0000313" key="2">
    <source>
        <dbReference type="EMBL" id="QPP09045.1"/>
    </source>
</evidence>
<protein>
    <recommendedName>
        <fullName evidence="1">DUF1023 domain-containing protein</fullName>
    </recommendedName>
</protein>
<dbReference type="Gene3D" id="3.40.50.1820">
    <property type="entry name" value="alpha/beta hydrolase"/>
    <property type="match status" value="1"/>
</dbReference>
<dbReference type="InterPro" id="IPR010427">
    <property type="entry name" value="DUF1023"/>
</dbReference>
<organism evidence="2 3">
    <name type="scientific">Streptomyces bathyalis</name>
    <dbReference type="NCBI Taxonomy" id="2710756"/>
    <lineage>
        <taxon>Bacteria</taxon>
        <taxon>Bacillati</taxon>
        <taxon>Actinomycetota</taxon>
        <taxon>Actinomycetes</taxon>
        <taxon>Kitasatosporales</taxon>
        <taxon>Streptomycetaceae</taxon>
        <taxon>Streptomyces</taxon>
    </lineage>
</organism>
<reference evidence="3" key="1">
    <citation type="submission" date="2020-02" db="EMBL/GenBank/DDBJ databases">
        <title>Streptomyces sp. ASO4wet.</title>
        <authorList>
            <person name="Risdian C."/>
            <person name="Landwehr W."/>
            <person name="Schupp P."/>
            <person name="Wink J."/>
        </authorList>
    </citation>
    <scope>NUCLEOTIDE SEQUENCE [LARGE SCALE GENOMIC DNA]</scope>
    <source>
        <strain evidence="3">ASO4wet</strain>
    </source>
</reference>
<name>A0A7T1T9X8_9ACTN</name>
<keyword evidence="3" id="KW-1185">Reference proteome</keyword>
<dbReference type="Proteomes" id="UP000595046">
    <property type="component" value="Chromosome"/>
</dbReference>
<dbReference type="RefSeq" id="WP_197352824.1">
    <property type="nucleotide sequence ID" value="NZ_CP048882.1"/>
</dbReference>
<gene>
    <name evidence="2" type="ORF">G4Z16_24490</name>
</gene>
<evidence type="ECO:0000313" key="3">
    <source>
        <dbReference type="Proteomes" id="UP000595046"/>
    </source>
</evidence>
<dbReference type="AlphaFoldDB" id="A0A7T1T9X8"/>
<dbReference type="SUPFAM" id="SSF53474">
    <property type="entry name" value="alpha/beta-Hydrolases"/>
    <property type="match status" value="1"/>
</dbReference>
<accession>A0A7T1T9X8</accession>
<dbReference type="Pfam" id="PF06259">
    <property type="entry name" value="Abhydrolase_8"/>
    <property type="match status" value="1"/>
</dbReference>
<proteinExistence type="predicted"/>
<feature type="domain" description="DUF1023" evidence="1">
    <location>
        <begin position="172"/>
        <end position="344"/>
    </location>
</feature>